<protein>
    <recommendedName>
        <fullName evidence="1">Protein kinase domain-containing protein</fullName>
    </recommendedName>
</protein>
<dbReference type="PROSITE" id="PS50011">
    <property type="entry name" value="PROTEIN_KINASE_DOM"/>
    <property type="match status" value="1"/>
</dbReference>
<reference evidence="2" key="2">
    <citation type="submission" date="2025-09" db="UniProtKB">
        <authorList>
            <consortium name="Ensembl"/>
        </authorList>
    </citation>
    <scope>IDENTIFICATION</scope>
</reference>
<dbReference type="AlphaFoldDB" id="A0A3B4WM08"/>
<dbReference type="Pfam" id="PF07714">
    <property type="entry name" value="PK_Tyr_Ser-Thr"/>
    <property type="match status" value="1"/>
</dbReference>
<sequence>MSPEVDEDQLPFSKAADVYAFGTVWYELQVGDWPITKQPVEAKIWQVGSGEGIKKVLADSNLGKEVTEILSACWSAEPDDRPTFTQLTGMLERLPKLNRRLSHPGHFWKRNEYVS</sequence>
<dbReference type="InterPro" id="IPR011009">
    <property type="entry name" value="Kinase-like_dom_sf"/>
</dbReference>
<dbReference type="GO" id="GO:0004672">
    <property type="term" value="F:protein kinase activity"/>
    <property type="evidence" value="ECO:0007669"/>
    <property type="project" value="InterPro"/>
</dbReference>
<proteinExistence type="predicted"/>
<dbReference type="PANTHER" id="PTHR23257:SF716">
    <property type="entry name" value="KINASE SUPPRESSOR OF RAS 1"/>
    <property type="match status" value="1"/>
</dbReference>
<dbReference type="GO" id="GO:0005524">
    <property type="term" value="F:ATP binding"/>
    <property type="evidence" value="ECO:0007669"/>
    <property type="project" value="InterPro"/>
</dbReference>
<dbReference type="GeneTree" id="ENSGT00940000156066"/>
<evidence type="ECO:0000313" key="2">
    <source>
        <dbReference type="Ensembl" id="ENSSLDP00000002478.1"/>
    </source>
</evidence>
<dbReference type="InterPro" id="IPR001245">
    <property type="entry name" value="Ser-Thr/Tyr_kinase_cat_dom"/>
</dbReference>
<keyword evidence="3" id="KW-1185">Reference proteome</keyword>
<dbReference type="STRING" id="1841481.ENSSLDP00000002478"/>
<dbReference type="InterPro" id="IPR000719">
    <property type="entry name" value="Prot_kinase_dom"/>
</dbReference>
<dbReference type="InterPro" id="IPR050167">
    <property type="entry name" value="Ser_Thr_protein_kinase"/>
</dbReference>
<dbReference type="Proteomes" id="UP000261360">
    <property type="component" value="Unplaced"/>
</dbReference>
<organism evidence="2 3">
    <name type="scientific">Seriola lalandi dorsalis</name>
    <dbReference type="NCBI Taxonomy" id="1841481"/>
    <lineage>
        <taxon>Eukaryota</taxon>
        <taxon>Metazoa</taxon>
        <taxon>Chordata</taxon>
        <taxon>Craniata</taxon>
        <taxon>Vertebrata</taxon>
        <taxon>Euteleostomi</taxon>
        <taxon>Actinopterygii</taxon>
        <taxon>Neopterygii</taxon>
        <taxon>Teleostei</taxon>
        <taxon>Neoteleostei</taxon>
        <taxon>Acanthomorphata</taxon>
        <taxon>Carangaria</taxon>
        <taxon>Carangiformes</taxon>
        <taxon>Carangidae</taxon>
        <taxon>Seriola</taxon>
    </lineage>
</organism>
<name>A0A3B4WM08_SERLL</name>
<dbReference type="SUPFAM" id="SSF56112">
    <property type="entry name" value="Protein kinase-like (PK-like)"/>
    <property type="match status" value="1"/>
</dbReference>
<dbReference type="PANTHER" id="PTHR23257">
    <property type="entry name" value="SERINE-THREONINE PROTEIN KINASE"/>
    <property type="match status" value="1"/>
</dbReference>
<dbReference type="GO" id="GO:0007265">
    <property type="term" value="P:Ras protein signal transduction"/>
    <property type="evidence" value="ECO:0007669"/>
    <property type="project" value="TreeGrafter"/>
</dbReference>
<dbReference type="Ensembl" id="ENSSLDT00000002579.1">
    <property type="protein sequence ID" value="ENSSLDP00000002478.1"/>
    <property type="gene ID" value="ENSSLDG00000002001.1"/>
</dbReference>
<dbReference type="Gene3D" id="1.10.510.10">
    <property type="entry name" value="Transferase(Phosphotransferase) domain 1"/>
    <property type="match status" value="1"/>
</dbReference>
<feature type="domain" description="Protein kinase" evidence="1">
    <location>
        <begin position="1"/>
        <end position="97"/>
    </location>
</feature>
<evidence type="ECO:0000259" key="1">
    <source>
        <dbReference type="PROSITE" id="PS50011"/>
    </source>
</evidence>
<evidence type="ECO:0000313" key="3">
    <source>
        <dbReference type="Proteomes" id="UP000261360"/>
    </source>
</evidence>
<dbReference type="GO" id="GO:0005737">
    <property type="term" value="C:cytoplasm"/>
    <property type="evidence" value="ECO:0007669"/>
    <property type="project" value="TreeGrafter"/>
</dbReference>
<reference evidence="2" key="1">
    <citation type="submission" date="2025-08" db="UniProtKB">
        <authorList>
            <consortium name="Ensembl"/>
        </authorList>
    </citation>
    <scope>IDENTIFICATION</scope>
</reference>
<accession>A0A3B4WM08</accession>